<organism evidence="2 3">
    <name type="scientific">Metarhizium humberi</name>
    <dbReference type="NCBI Taxonomy" id="2596975"/>
    <lineage>
        <taxon>Eukaryota</taxon>
        <taxon>Fungi</taxon>
        <taxon>Dikarya</taxon>
        <taxon>Ascomycota</taxon>
        <taxon>Pezizomycotina</taxon>
        <taxon>Sordariomycetes</taxon>
        <taxon>Hypocreomycetidae</taxon>
        <taxon>Hypocreales</taxon>
        <taxon>Clavicipitaceae</taxon>
        <taxon>Metarhizium</taxon>
    </lineage>
</organism>
<dbReference type="Proteomes" id="UP000764110">
    <property type="component" value="Unassembled WGS sequence"/>
</dbReference>
<accession>A0A9P8M139</accession>
<keyword evidence="1" id="KW-0812">Transmembrane</keyword>
<feature type="transmembrane region" description="Helical" evidence="1">
    <location>
        <begin position="33"/>
        <end position="52"/>
    </location>
</feature>
<feature type="transmembrane region" description="Helical" evidence="1">
    <location>
        <begin position="104"/>
        <end position="128"/>
    </location>
</feature>
<keyword evidence="1" id="KW-1133">Transmembrane helix</keyword>
<proteinExistence type="predicted"/>
<evidence type="ECO:0000313" key="3">
    <source>
        <dbReference type="Proteomes" id="UP000764110"/>
    </source>
</evidence>
<keyword evidence="1" id="KW-0472">Membrane</keyword>
<dbReference type="AlphaFoldDB" id="A0A9P8M139"/>
<evidence type="ECO:0000313" key="2">
    <source>
        <dbReference type="EMBL" id="KAH0591682.1"/>
    </source>
</evidence>
<gene>
    <name evidence="2" type="ORF">MHUMG1_10592</name>
</gene>
<comment type="caution">
    <text evidence="2">The sequence shown here is derived from an EMBL/GenBank/DDBJ whole genome shotgun (WGS) entry which is preliminary data.</text>
</comment>
<sequence>MEQQQQAQMNPQGPVTYMAAPQPFQHPPQSNRIIITSVHVLVMAMSIIGMGFDFSLVRITGQMYHVSAAVATLLFIMAFFWSLAELIVRGKCNWKAGIHPGVHVVVCLVLSLFAVFIGATLATFAALLCSKNDGWCNDKRVSPMVVGSPVVALLLAAVEFILFVVACADTLALIRRLRSVAIASRPYSDPPPQWW</sequence>
<evidence type="ECO:0000256" key="1">
    <source>
        <dbReference type="SAM" id="Phobius"/>
    </source>
</evidence>
<keyword evidence="3" id="KW-1185">Reference proteome</keyword>
<dbReference type="EMBL" id="JACEFI010000055">
    <property type="protein sequence ID" value="KAH0591682.1"/>
    <property type="molecule type" value="Genomic_DNA"/>
</dbReference>
<feature type="transmembrane region" description="Helical" evidence="1">
    <location>
        <begin position="64"/>
        <end position="83"/>
    </location>
</feature>
<feature type="transmembrane region" description="Helical" evidence="1">
    <location>
        <begin position="148"/>
        <end position="174"/>
    </location>
</feature>
<reference evidence="2 3" key="1">
    <citation type="submission" date="2020-07" db="EMBL/GenBank/DDBJ databases">
        <title>Metarhizium humberi genome.</title>
        <authorList>
            <person name="Lysoe E."/>
        </authorList>
    </citation>
    <scope>NUCLEOTIDE SEQUENCE [LARGE SCALE GENOMIC DNA]</scope>
    <source>
        <strain evidence="2 3">ESALQ1638</strain>
    </source>
</reference>
<name>A0A9P8M139_9HYPO</name>
<protein>
    <submittedName>
        <fullName evidence="2">Uncharacterized protein</fullName>
    </submittedName>
</protein>